<proteinExistence type="predicted"/>
<comment type="caution">
    <text evidence="1">The sequence shown here is derived from an EMBL/GenBank/DDBJ whole genome shotgun (WGS) entry which is preliminary data.</text>
</comment>
<dbReference type="Proteomes" id="UP001218218">
    <property type="component" value="Unassembled WGS sequence"/>
</dbReference>
<accession>A0AAD6Z4F3</accession>
<sequence length="533" mass="58498">MTATAICMRCGVFACVYPPLFFPHDITTTSMLPTTTNQDCEGWGGLDGDFGRMWWFGGAEQATRSKSLNTEQIPDLAQEWRCRDCRLRLHTSARNHHTGIRFDREARYEQNGCSLVLRAENCMRNVAEADSCKIQVSCACESAGLNYVVKTVGRAIEFNFNTTVFPITGSFMHLLASNTAAKNFFGLHMTEWVKEDGGCNMYRAWQGMYRAWNVWGGTSFVNPVSGTIGENRGKKSKKRVAALYSGMEKGRGGRVQNQHSSSQRRIEIPRVKEPEVRGGVSNSSLSGSFSSSGAYIQVSHTNGTAGVETAGEGERQAEDAMESSEDIVCVGIGDGERLGRRETRLSDSMIVGNRSFLKPNWMGLRSYDDGRVDWHNFEIKGMHKNTPRLPSSGPFPLGLERDGLVELGGLRDRGQCERGEGERRDGAAATAVDFLCKAGRAAGGLVSYLREEQSSGIGEPQDEFEVVVDACRLGTAGLAFLTIRAAPLAFPGVLGLLLLGHENVRLAFLFAQPTPDVGGTPTRDGLIYRSWRR</sequence>
<keyword evidence="2" id="KW-1185">Reference proteome</keyword>
<name>A0AAD6Z4F3_9AGAR</name>
<reference evidence="1" key="1">
    <citation type="submission" date="2023-03" db="EMBL/GenBank/DDBJ databases">
        <title>Massive genome expansion in bonnet fungi (Mycena s.s.) driven by repeated elements and novel gene families across ecological guilds.</title>
        <authorList>
            <consortium name="Lawrence Berkeley National Laboratory"/>
            <person name="Harder C.B."/>
            <person name="Miyauchi S."/>
            <person name="Viragh M."/>
            <person name="Kuo A."/>
            <person name="Thoen E."/>
            <person name="Andreopoulos B."/>
            <person name="Lu D."/>
            <person name="Skrede I."/>
            <person name="Drula E."/>
            <person name="Henrissat B."/>
            <person name="Morin E."/>
            <person name="Kohler A."/>
            <person name="Barry K."/>
            <person name="LaButti K."/>
            <person name="Morin E."/>
            <person name="Salamov A."/>
            <person name="Lipzen A."/>
            <person name="Mereny Z."/>
            <person name="Hegedus B."/>
            <person name="Baldrian P."/>
            <person name="Stursova M."/>
            <person name="Weitz H."/>
            <person name="Taylor A."/>
            <person name="Grigoriev I.V."/>
            <person name="Nagy L.G."/>
            <person name="Martin F."/>
            <person name="Kauserud H."/>
        </authorList>
    </citation>
    <scope>NUCLEOTIDE SEQUENCE</scope>
    <source>
        <strain evidence="1">CBHHK002</strain>
    </source>
</reference>
<dbReference type="EMBL" id="JARIHO010000090">
    <property type="protein sequence ID" value="KAJ7306869.1"/>
    <property type="molecule type" value="Genomic_DNA"/>
</dbReference>
<evidence type="ECO:0000313" key="1">
    <source>
        <dbReference type="EMBL" id="KAJ7306869.1"/>
    </source>
</evidence>
<organism evidence="1 2">
    <name type="scientific">Mycena albidolilacea</name>
    <dbReference type="NCBI Taxonomy" id="1033008"/>
    <lineage>
        <taxon>Eukaryota</taxon>
        <taxon>Fungi</taxon>
        <taxon>Dikarya</taxon>
        <taxon>Basidiomycota</taxon>
        <taxon>Agaricomycotina</taxon>
        <taxon>Agaricomycetes</taxon>
        <taxon>Agaricomycetidae</taxon>
        <taxon>Agaricales</taxon>
        <taxon>Marasmiineae</taxon>
        <taxon>Mycenaceae</taxon>
        <taxon>Mycena</taxon>
    </lineage>
</organism>
<gene>
    <name evidence="1" type="ORF">DFH08DRAFT_944688</name>
</gene>
<dbReference type="AlphaFoldDB" id="A0AAD6Z4F3"/>
<protein>
    <submittedName>
        <fullName evidence="1">Uncharacterized protein</fullName>
    </submittedName>
</protein>
<evidence type="ECO:0000313" key="2">
    <source>
        <dbReference type="Proteomes" id="UP001218218"/>
    </source>
</evidence>